<dbReference type="AlphaFoldDB" id="A0AAD2ECD3"/>
<proteinExistence type="predicted"/>
<protein>
    <recommendedName>
        <fullName evidence="7">Protein kinase domain-containing protein</fullName>
    </recommendedName>
</protein>
<evidence type="ECO:0000256" key="6">
    <source>
        <dbReference type="ARBA" id="ARBA00023136"/>
    </source>
</evidence>
<evidence type="ECO:0000313" key="8">
    <source>
        <dbReference type="EMBL" id="CAI9782605.1"/>
    </source>
</evidence>
<evidence type="ECO:0000256" key="2">
    <source>
        <dbReference type="ARBA" id="ARBA00022614"/>
    </source>
</evidence>
<dbReference type="InterPro" id="IPR051809">
    <property type="entry name" value="Plant_receptor-like_S/T_kinase"/>
</dbReference>
<keyword evidence="2" id="KW-0433">Leucine-rich repeat</keyword>
<sequence>MQATEGYSESHLSGSVGSVYRGTLNNGRDVAVKVFNLQHQNAFKSFDVECDVLRSLRHRNLCKVISTCFSPDFKALVLEYMSNGSLENMKPSSENFSGELSQRSWINDSMPNAITQIIDSNLLVPEEEYYTEKLKCLSSIMELALNCSMESANEKMNMKEEVVALKKIRYEILAYYPNTKGQP</sequence>
<evidence type="ECO:0000256" key="4">
    <source>
        <dbReference type="ARBA" id="ARBA00022737"/>
    </source>
</evidence>
<dbReference type="InterPro" id="IPR011009">
    <property type="entry name" value="Kinase-like_dom_sf"/>
</dbReference>
<dbReference type="PROSITE" id="PS50011">
    <property type="entry name" value="PROTEIN_KINASE_DOM"/>
    <property type="match status" value="1"/>
</dbReference>
<evidence type="ECO:0000259" key="7">
    <source>
        <dbReference type="PROSITE" id="PS50011"/>
    </source>
</evidence>
<keyword evidence="6" id="KW-0472">Membrane</keyword>
<organism evidence="8 9">
    <name type="scientific">Fraxinus pennsylvanica</name>
    <dbReference type="NCBI Taxonomy" id="56036"/>
    <lineage>
        <taxon>Eukaryota</taxon>
        <taxon>Viridiplantae</taxon>
        <taxon>Streptophyta</taxon>
        <taxon>Embryophyta</taxon>
        <taxon>Tracheophyta</taxon>
        <taxon>Spermatophyta</taxon>
        <taxon>Magnoliopsida</taxon>
        <taxon>eudicotyledons</taxon>
        <taxon>Gunneridae</taxon>
        <taxon>Pentapetalae</taxon>
        <taxon>asterids</taxon>
        <taxon>lamiids</taxon>
        <taxon>Lamiales</taxon>
        <taxon>Oleaceae</taxon>
        <taxon>Oleeae</taxon>
        <taxon>Fraxinus</taxon>
    </lineage>
</organism>
<gene>
    <name evidence="8" type="ORF">FPE_LOCUS30035</name>
</gene>
<keyword evidence="4" id="KW-0677">Repeat</keyword>
<dbReference type="Pfam" id="PF00069">
    <property type="entry name" value="Pkinase"/>
    <property type="match status" value="1"/>
</dbReference>
<evidence type="ECO:0000313" key="9">
    <source>
        <dbReference type="Proteomes" id="UP000834106"/>
    </source>
</evidence>
<dbReference type="Gene3D" id="1.10.510.10">
    <property type="entry name" value="Transferase(Phosphotransferase) domain 1"/>
    <property type="match status" value="1"/>
</dbReference>
<dbReference type="PANTHER" id="PTHR27008:SF585">
    <property type="entry name" value="PROTEIN KINASE DOMAIN-CONTAINING PROTEIN"/>
    <property type="match status" value="1"/>
</dbReference>
<keyword evidence="3" id="KW-0812">Transmembrane</keyword>
<dbReference type="GO" id="GO:0016020">
    <property type="term" value="C:membrane"/>
    <property type="evidence" value="ECO:0007669"/>
    <property type="project" value="UniProtKB-SubCell"/>
</dbReference>
<accession>A0AAD2ECD3</accession>
<evidence type="ECO:0000256" key="1">
    <source>
        <dbReference type="ARBA" id="ARBA00004370"/>
    </source>
</evidence>
<dbReference type="EMBL" id="OU503054">
    <property type="protein sequence ID" value="CAI9782605.1"/>
    <property type="molecule type" value="Genomic_DNA"/>
</dbReference>
<dbReference type="GO" id="GO:0005524">
    <property type="term" value="F:ATP binding"/>
    <property type="evidence" value="ECO:0007669"/>
    <property type="project" value="InterPro"/>
</dbReference>
<reference evidence="8" key="1">
    <citation type="submission" date="2023-05" db="EMBL/GenBank/DDBJ databases">
        <authorList>
            <person name="Huff M."/>
        </authorList>
    </citation>
    <scope>NUCLEOTIDE SEQUENCE</scope>
</reference>
<dbReference type="Gene3D" id="3.30.200.20">
    <property type="entry name" value="Phosphorylase Kinase, domain 1"/>
    <property type="match status" value="1"/>
</dbReference>
<keyword evidence="9" id="KW-1185">Reference proteome</keyword>
<comment type="subcellular location">
    <subcellularLocation>
        <location evidence="1">Membrane</location>
    </subcellularLocation>
</comment>
<keyword evidence="5" id="KW-1133">Transmembrane helix</keyword>
<evidence type="ECO:0000256" key="5">
    <source>
        <dbReference type="ARBA" id="ARBA00022989"/>
    </source>
</evidence>
<dbReference type="InterPro" id="IPR000719">
    <property type="entry name" value="Prot_kinase_dom"/>
</dbReference>
<dbReference type="PANTHER" id="PTHR27008">
    <property type="entry name" value="OS04G0122200 PROTEIN"/>
    <property type="match status" value="1"/>
</dbReference>
<name>A0AAD2ECD3_9LAMI</name>
<dbReference type="GO" id="GO:0004672">
    <property type="term" value="F:protein kinase activity"/>
    <property type="evidence" value="ECO:0007669"/>
    <property type="project" value="InterPro"/>
</dbReference>
<dbReference type="SUPFAM" id="SSF56112">
    <property type="entry name" value="Protein kinase-like (PK-like)"/>
    <property type="match status" value="1"/>
</dbReference>
<evidence type="ECO:0000256" key="3">
    <source>
        <dbReference type="ARBA" id="ARBA00022692"/>
    </source>
</evidence>
<feature type="domain" description="Protein kinase" evidence="7">
    <location>
        <begin position="5"/>
        <end position="183"/>
    </location>
</feature>
<dbReference type="Proteomes" id="UP000834106">
    <property type="component" value="Chromosome 19"/>
</dbReference>